<protein>
    <submittedName>
        <fullName evidence="1">Uncharacterized protein</fullName>
    </submittedName>
</protein>
<accession>A0A7T2LME2</accession>
<proteinExistence type="predicted"/>
<name>A0A7T2LME2_9SPHN</name>
<dbReference type="AlphaFoldDB" id="A0A7T2LME2"/>
<dbReference type="EMBL" id="CP065592">
    <property type="protein sequence ID" value="QPQ55451.1"/>
    <property type="molecule type" value="Genomic_DNA"/>
</dbReference>
<keyword evidence="2" id="KW-1185">Reference proteome</keyword>
<evidence type="ECO:0000313" key="1">
    <source>
        <dbReference type="EMBL" id="QPQ55451.1"/>
    </source>
</evidence>
<reference evidence="1 2" key="1">
    <citation type="submission" date="2020-11" db="EMBL/GenBank/DDBJ databases">
        <title>Genome seq and assembly of Sphingosinicella sp.</title>
        <authorList>
            <person name="Chhetri G."/>
        </authorList>
    </citation>
    <scope>NUCLEOTIDE SEQUENCE [LARGE SCALE GENOMIC DNA]</scope>
    <source>
        <strain evidence="1 2">UDD2</strain>
    </source>
</reference>
<evidence type="ECO:0000313" key="2">
    <source>
        <dbReference type="Proteomes" id="UP000594873"/>
    </source>
</evidence>
<gene>
    <name evidence="1" type="ORF">IC614_02245</name>
</gene>
<dbReference type="Proteomes" id="UP000594873">
    <property type="component" value="Chromosome"/>
</dbReference>
<sequence length="88" mass="9847">MSDSPTADDLHSAMINRVHTDIGTEQSAYLVCAKPVEVKCREVEEEPGEFVCKYRDAANRREERTAVVAQDAGKWVWLDGAPYCSMPD</sequence>
<organism evidence="1 2">
    <name type="scientific">Allosphingosinicella flava</name>
    <dbReference type="NCBI Taxonomy" id="2771430"/>
    <lineage>
        <taxon>Bacteria</taxon>
        <taxon>Pseudomonadati</taxon>
        <taxon>Pseudomonadota</taxon>
        <taxon>Alphaproteobacteria</taxon>
        <taxon>Sphingomonadales</taxon>
        <taxon>Sphingomonadaceae</taxon>
        <taxon>Allosphingosinicella</taxon>
    </lineage>
</organism>
<dbReference type="KEGG" id="sflv:IC614_02245"/>